<accession>A0A8H7QBZ2</accession>
<evidence type="ECO:0000256" key="11">
    <source>
        <dbReference type="ARBA" id="ARBA00023128"/>
    </source>
</evidence>
<evidence type="ECO:0000256" key="1">
    <source>
        <dbReference type="ARBA" id="ARBA00001274"/>
    </source>
</evidence>
<evidence type="ECO:0000256" key="8">
    <source>
        <dbReference type="ARBA" id="ARBA00022624"/>
    </source>
</evidence>
<evidence type="ECO:0000313" key="18">
    <source>
        <dbReference type="Proteomes" id="UP000650833"/>
    </source>
</evidence>
<dbReference type="InterPro" id="IPR036052">
    <property type="entry name" value="TrpB-like_PALP_sf"/>
</dbReference>
<feature type="domain" description="ACT-like" evidence="16">
    <location>
        <begin position="445"/>
        <end position="516"/>
    </location>
</feature>
<dbReference type="GO" id="GO:0006567">
    <property type="term" value="P:L-threonine catabolic process"/>
    <property type="evidence" value="ECO:0007669"/>
    <property type="project" value="TreeGrafter"/>
</dbReference>
<dbReference type="GO" id="GO:0003941">
    <property type="term" value="F:L-serine ammonia-lyase activity"/>
    <property type="evidence" value="ECO:0007669"/>
    <property type="project" value="TreeGrafter"/>
</dbReference>
<keyword evidence="10 14" id="KW-0663">Pyridoxal phosphate</keyword>
<feature type="compositionally biased region" description="Polar residues" evidence="15">
    <location>
        <begin position="1"/>
        <end position="17"/>
    </location>
</feature>
<dbReference type="Proteomes" id="UP000650833">
    <property type="component" value="Unassembled WGS sequence"/>
</dbReference>
<dbReference type="InterPro" id="IPR005787">
    <property type="entry name" value="Thr_deHydtase_biosynth"/>
</dbReference>
<keyword evidence="7 14" id="KW-0028">Amino-acid biosynthesis</keyword>
<evidence type="ECO:0000256" key="2">
    <source>
        <dbReference type="ARBA" id="ARBA00001933"/>
    </source>
</evidence>
<evidence type="ECO:0000256" key="14">
    <source>
        <dbReference type="RuleBase" id="RU362012"/>
    </source>
</evidence>
<dbReference type="PROSITE" id="PS00165">
    <property type="entry name" value="DEHYDRATASE_SER_THR"/>
    <property type="match status" value="1"/>
</dbReference>
<dbReference type="InterPro" id="IPR038110">
    <property type="entry name" value="TD_ACT-like_sf"/>
</dbReference>
<dbReference type="Gene3D" id="3.40.1020.10">
    <property type="entry name" value="Biosynthetic Threonine Deaminase, Domain 3"/>
    <property type="match status" value="1"/>
</dbReference>
<keyword evidence="12 14" id="KW-0456">Lyase</keyword>
<dbReference type="FunFam" id="3.40.50.1100:FF:000005">
    <property type="entry name" value="Threonine dehydratase catabolic"/>
    <property type="match status" value="1"/>
</dbReference>
<protein>
    <recommendedName>
        <fullName evidence="14">Threonine dehydratase</fullName>
        <ecNumber evidence="14">4.3.1.19</ecNumber>
    </recommendedName>
    <alternativeName>
        <fullName evidence="14">Threonine deaminase</fullName>
    </alternativeName>
</protein>
<reference evidence="17" key="1">
    <citation type="submission" date="2020-12" db="EMBL/GenBank/DDBJ databases">
        <title>Metabolic potential, ecology and presence of endohyphal bacteria is reflected in genomic diversity of Mucoromycotina.</title>
        <authorList>
            <person name="Muszewska A."/>
            <person name="Okrasinska A."/>
            <person name="Steczkiewicz K."/>
            <person name="Drgas O."/>
            <person name="Orlowska M."/>
            <person name="Perlinska-Lenart U."/>
            <person name="Aleksandrzak-Piekarczyk T."/>
            <person name="Szatraj K."/>
            <person name="Zielenkiewicz U."/>
            <person name="Pilsyk S."/>
            <person name="Malc E."/>
            <person name="Mieczkowski P."/>
            <person name="Kruszewska J.S."/>
            <person name="Biernat P."/>
            <person name="Pawlowska J."/>
        </authorList>
    </citation>
    <scope>NUCLEOTIDE SEQUENCE</scope>
    <source>
        <strain evidence="17">CBS 226.32</strain>
    </source>
</reference>
<evidence type="ECO:0000259" key="16">
    <source>
        <dbReference type="PROSITE" id="PS51672"/>
    </source>
</evidence>
<evidence type="ECO:0000256" key="4">
    <source>
        <dbReference type="ARBA" id="ARBA00004810"/>
    </source>
</evidence>
<dbReference type="GO" id="GO:0005739">
    <property type="term" value="C:mitochondrion"/>
    <property type="evidence" value="ECO:0007669"/>
    <property type="project" value="UniProtKB-SubCell"/>
</dbReference>
<comment type="catalytic activity">
    <reaction evidence="1 14">
        <text>L-threonine = 2-oxobutanoate + NH4(+)</text>
        <dbReference type="Rhea" id="RHEA:22108"/>
        <dbReference type="ChEBI" id="CHEBI:16763"/>
        <dbReference type="ChEBI" id="CHEBI:28938"/>
        <dbReference type="ChEBI" id="CHEBI:57926"/>
        <dbReference type="EC" id="4.3.1.19"/>
    </reaction>
</comment>
<evidence type="ECO:0000256" key="10">
    <source>
        <dbReference type="ARBA" id="ARBA00022898"/>
    </source>
</evidence>
<dbReference type="InterPro" id="IPR045865">
    <property type="entry name" value="ACT-like_dom_sf"/>
</dbReference>
<evidence type="ECO:0000256" key="9">
    <source>
        <dbReference type="ARBA" id="ARBA00022737"/>
    </source>
</evidence>
<evidence type="ECO:0000256" key="12">
    <source>
        <dbReference type="ARBA" id="ARBA00023239"/>
    </source>
</evidence>
<dbReference type="CDD" id="cd01562">
    <property type="entry name" value="Thr-dehyd"/>
    <property type="match status" value="1"/>
</dbReference>
<proteinExistence type="inferred from homology"/>
<dbReference type="InterPro" id="IPR050147">
    <property type="entry name" value="Ser/Thr_Dehydratase"/>
</dbReference>
<dbReference type="FunFam" id="3.40.1020.10:FF:000001">
    <property type="entry name" value="L-threonine dehydratase"/>
    <property type="match status" value="1"/>
</dbReference>
<dbReference type="CDD" id="cd04907">
    <property type="entry name" value="ACT_ThrD-I_2"/>
    <property type="match status" value="1"/>
</dbReference>
<dbReference type="GO" id="GO:0004794">
    <property type="term" value="F:threonine deaminase activity"/>
    <property type="evidence" value="ECO:0007669"/>
    <property type="project" value="UniProtKB-UniRule"/>
</dbReference>
<comment type="pathway">
    <text evidence="4 14">Amino-acid biosynthesis; L-isoleucine biosynthesis; 2-oxobutanoate from L-threonine: step 1/1.</text>
</comment>
<keyword evidence="13 14" id="KW-0100">Branched-chain amino acid biosynthesis</keyword>
<evidence type="ECO:0000256" key="13">
    <source>
        <dbReference type="ARBA" id="ARBA00023304"/>
    </source>
</evidence>
<comment type="caution">
    <text evidence="17">The sequence shown here is derived from an EMBL/GenBank/DDBJ whole genome shotgun (WGS) entry which is preliminary data.</text>
</comment>
<dbReference type="AlphaFoldDB" id="A0A8H7QBZ2"/>
<dbReference type="InterPro" id="IPR001926">
    <property type="entry name" value="TrpB-like_PALP"/>
</dbReference>
<evidence type="ECO:0000256" key="7">
    <source>
        <dbReference type="ARBA" id="ARBA00022605"/>
    </source>
</evidence>
<dbReference type="OrthoDB" id="4418812at2759"/>
<dbReference type="Pfam" id="PF00585">
    <property type="entry name" value="Thr_dehydrat_C"/>
    <property type="match status" value="2"/>
</dbReference>
<dbReference type="EMBL" id="JAEPRC010001275">
    <property type="protein sequence ID" value="KAG2189672.1"/>
    <property type="molecule type" value="Genomic_DNA"/>
</dbReference>
<evidence type="ECO:0000313" key="17">
    <source>
        <dbReference type="EMBL" id="KAG2189672.1"/>
    </source>
</evidence>
<evidence type="ECO:0000256" key="6">
    <source>
        <dbReference type="ARBA" id="ARBA00011881"/>
    </source>
</evidence>
<dbReference type="PROSITE" id="PS51672">
    <property type="entry name" value="ACT_LIKE"/>
    <property type="match status" value="1"/>
</dbReference>
<evidence type="ECO:0000256" key="3">
    <source>
        <dbReference type="ARBA" id="ARBA00004173"/>
    </source>
</evidence>
<dbReference type="GO" id="GO:0006565">
    <property type="term" value="P:L-serine catabolic process"/>
    <property type="evidence" value="ECO:0007669"/>
    <property type="project" value="TreeGrafter"/>
</dbReference>
<evidence type="ECO:0000256" key="15">
    <source>
        <dbReference type="SAM" id="MobiDB-lite"/>
    </source>
</evidence>
<sequence length="525" mass="58689">MENSTHFPSKTITTQHQPDAPEHPDYLRMILTARVYDIVKETPLQEAVNLNAKLGSNIYLKREDLHPVFSFKIRGAYNRLAHLSDEEKKRGVIACSAGNHAQGVAISAQKLGIKAKIVMPVPTPAIKWRNVARLGAEVVLFGNDFDEAKKECMRLTAEEGLLDIPPFDDPYVIAGQGTVGMEILRQHDLNKISTIFIPIGGGGLIAGIGSYVKRIAPHIKIIGVETIDACAMDQSLKEGDRVLLNEVGLFADGAAVRMVGKENYRLVTSLIDDIVLVNNDEVCAAIKDVFEDTRSVCEPTGALSLAAIKKYIHLHPETKSDVHISIISGANVNFDRLRFIAERAELGEKSEAFCTVIIPERPGSFMKMMNQVNPRAVTEFSYRYSDPDEAHIYISFKVKDLETEVTQILDNWSKHGFRGIDVSNNELAKCHARYMVGGSRPVNERVFRFIFPERPGALTRFLEGLDSTWNVSLFHYRNHGDDMGKVFLGVQVPPEESSQFNTYLLKLGYQYIEETDNVVYKSFLC</sequence>
<dbReference type="GO" id="GO:0009097">
    <property type="term" value="P:isoleucine biosynthetic process"/>
    <property type="evidence" value="ECO:0007669"/>
    <property type="project" value="UniProtKB-UniRule"/>
</dbReference>
<dbReference type="PANTHER" id="PTHR48078:SF11">
    <property type="entry name" value="THREONINE DEHYDRATASE, MITOCHONDRIAL"/>
    <property type="match status" value="1"/>
</dbReference>
<feature type="region of interest" description="Disordered" evidence="15">
    <location>
        <begin position="1"/>
        <end position="21"/>
    </location>
</feature>
<dbReference type="InterPro" id="IPR000634">
    <property type="entry name" value="Ser/Thr_deHydtase_PyrdxlP-BS"/>
</dbReference>
<dbReference type="NCBIfam" id="NF006674">
    <property type="entry name" value="PRK09224.1"/>
    <property type="match status" value="1"/>
</dbReference>
<dbReference type="FunFam" id="3.40.50.1100:FF:000008">
    <property type="entry name" value="L-threonine dehydratase"/>
    <property type="match status" value="1"/>
</dbReference>
<evidence type="ECO:0000256" key="5">
    <source>
        <dbReference type="ARBA" id="ARBA00010869"/>
    </source>
</evidence>
<comment type="cofactor">
    <cofactor evidence="2 14">
        <name>pyridoxal 5'-phosphate</name>
        <dbReference type="ChEBI" id="CHEBI:597326"/>
    </cofactor>
</comment>
<dbReference type="GO" id="GO:0030170">
    <property type="term" value="F:pyridoxal phosphate binding"/>
    <property type="evidence" value="ECO:0007669"/>
    <property type="project" value="InterPro"/>
</dbReference>
<comment type="similarity">
    <text evidence="5 14">Belongs to the serine/threonine dehydratase family.</text>
</comment>
<comment type="subunit">
    <text evidence="6">Homotetramer.</text>
</comment>
<dbReference type="NCBIfam" id="TIGR01124">
    <property type="entry name" value="ilvA_2Cterm"/>
    <property type="match status" value="1"/>
</dbReference>
<dbReference type="EC" id="4.3.1.19" evidence="14"/>
<name>A0A8H7QBZ2_9FUNG</name>
<gene>
    <name evidence="17" type="ORF">INT46_007127</name>
</gene>
<keyword evidence="18" id="KW-1185">Reference proteome</keyword>
<dbReference type="CDD" id="cd04906">
    <property type="entry name" value="ACT_ThrD-I_1"/>
    <property type="match status" value="1"/>
</dbReference>
<dbReference type="SUPFAM" id="SSF55021">
    <property type="entry name" value="ACT-like"/>
    <property type="match status" value="1"/>
</dbReference>
<comment type="subcellular location">
    <subcellularLocation>
        <location evidence="3">Mitochondrion</location>
    </subcellularLocation>
</comment>
<organism evidence="17 18">
    <name type="scientific">Mucor plumbeus</name>
    <dbReference type="NCBI Taxonomy" id="97098"/>
    <lineage>
        <taxon>Eukaryota</taxon>
        <taxon>Fungi</taxon>
        <taxon>Fungi incertae sedis</taxon>
        <taxon>Mucoromycota</taxon>
        <taxon>Mucoromycotina</taxon>
        <taxon>Mucoromycetes</taxon>
        <taxon>Mucorales</taxon>
        <taxon>Mucorineae</taxon>
        <taxon>Mucoraceae</taxon>
        <taxon>Mucor</taxon>
    </lineage>
</organism>
<dbReference type="PANTHER" id="PTHR48078">
    <property type="entry name" value="THREONINE DEHYDRATASE, MITOCHONDRIAL-RELATED"/>
    <property type="match status" value="1"/>
</dbReference>
<dbReference type="Pfam" id="PF00291">
    <property type="entry name" value="PALP"/>
    <property type="match status" value="1"/>
</dbReference>
<dbReference type="UniPathway" id="UPA00047">
    <property type="reaction ID" value="UER00054"/>
</dbReference>
<dbReference type="SUPFAM" id="SSF53686">
    <property type="entry name" value="Tryptophan synthase beta subunit-like PLP-dependent enzymes"/>
    <property type="match status" value="1"/>
</dbReference>
<keyword evidence="11" id="KW-0496">Mitochondrion</keyword>
<keyword evidence="8 14" id="KW-0412">Isoleucine biosynthesis</keyword>
<keyword evidence="9" id="KW-0677">Repeat</keyword>
<dbReference type="InterPro" id="IPR001721">
    <property type="entry name" value="TD_ACT-like"/>
</dbReference>
<dbReference type="Gene3D" id="3.40.50.1100">
    <property type="match status" value="2"/>
</dbReference>